<reference evidence="2 3" key="1">
    <citation type="submission" date="2015-04" db="EMBL/GenBank/DDBJ databases">
        <title>Complete genome sequence of Schizopora paradoxa KUC8140, a cosmopolitan wood degrader in East Asia.</title>
        <authorList>
            <consortium name="DOE Joint Genome Institute"/>
            <person name="Min B."/>
            <person name="Park H."/>
            <person name="Jang Y."/>
            <person name="Kim J.-J."/>
            <person name="Kim K.H."/>
            <person name="Pangilinan J."/>
            <person name="Lipzen A."/>
            <person name="Riley R."/>
            <person name="Grigoriev I.V."/>
            <person name="Spatafora J.W."/>
            <person name="Choi I.-G."/>
        </authorList>
    </citation>
    <scope>NUCLEOTIDE SEQUENCE [LARGE SCALE GENOMIC DNA]</scope>
    <source>
        <strain evidence="2 3">KUC8140</strain>
    </source>
</reference>
<protein>
    <submittedName>
        <fullName evidence="2">Uncharacterized protein</fullName>
    </submittedName>
</protein>
<proteinExistence type="predicted"/>
<gene>
    <name evidence="2" type="ORF">SCHPADRAFT_257577</name>
</gene>
<dbReference type="AlphaFoldDB" id="A0A0H2RUX2"/>
<dbReference type="InParanoid" id="A0A0H2RUX2"/>
<accession>A0A0H2RUX2</accession>
<evidence type="ECO:0000313" key="3">
    <source>
        <dbReference type="Proteomes" id="UP000053477"/>
    </source>
</evidence>
<evidence type="ECO:0000256" key="1">
    <source>
        <dbReference type="SAM" id="MobiDB-lite"/>
    </source>
</evidence>
<evidence type="ECO:0000313" key="2">
    <source>
        <dbReference type="EMBL" id="KLO15634.1"/>
    </source>
</evidence>
<name>A0A0H2RUX2_9AGAM</name>
<feature type="region of interest" description="Disordered" evidence="1">
    <location>
        <begin position="109"/>
        <end position="134"/>
    </location>
</feature>
<sequence>MFAIHLGQGVFNAIACRTTAAARLTFERCSAPASHSNESFSGSVRHFGRCPVLRVGPQRPSSSEKVCGRLAALGNLDSFLHHRVLADDVEGSSSTLDFGFSTGVRRRRQRRLSGAASTTTTYDIDDDGDNEGLSTKREQAAGTLKIVARGREAHTPISCPFSRPPSLKSSDLLSVDTVWVPSSFEFARFDLHVRQSDVRERGRVRRPNTSAILRLAAA</sequence>
<organism evidence="2 3">
    <name type="scientific">Schizopora paradoxa</name>
    <dbReference type="NCBI Taxonomy" id="27342"/>
    <lineage>
        <taxon>Eukaryota</taxon>
        <taxon>Fungi</taxon>
        <taxon>Dikarya</taxon>
        <taxon>Basidiomycota</taxon>
        <taxon>Agaricomycotina</taxon>
        <taxon>Agaricomycetes</taxon>
        <taxon>Hymenochaetales</taxon>
        <taxon>Schizoporaceae</taxon>
        <taxon>Schizopora</taxon>
    </lineage>
</organism>
<dbReference type="EMBL" id="KQ085927">
    <property type="protein sequence ID" value="KLO15634.1"/>
    <property type="molecule type" value="Genomic_DNA"/>
</dbReference>
<dbReference type="Proteomes" id="UP000053477">
    <property type="component" value="Unassembled WGS sequence"/>
</dbReference>
<keyword evidence="3" id="KW-1185">Reference proteome</keyword>